<dbReference type="EMBL" id="BSUY01000001">
    <property type="protein sequence ID" value="GMA84173.1"/>
    <property type="molecule type" value="Genomic_DNA"/>
</dbReference>
<name>A0ABQ6J7Q8_9GAMM</name>
<organism evidence="1 2">
    <name type="scientific">Shewanella glacialipiscicola</name>
    <dbReference type="NCBI Taxonomy" id="614069"/>
    <lineage>
        <taxon>Bacteria</taxon>
        <taxon>Pseudomonadati</taxon>
        <taxon>Pseudomonadota</taxon>
        <taxon>Gammaproteobacteria</taxon>
        <taxon>Alteromonadales</taxon>
        <taxon>Shewanellaceae</taxon>
        <taxon>Shewanella</taxon>
    </lineage>
</organism>
<evidence type="ECO:0000313" key="1">
    <source>
        <dbReference type="EMBL" id="GMA84173.1"/>
    </source>
</evidence>
<protein>
    <submittedName>
        <fullName evidence="1">Uncharacterized protein</fullName>
    </submittedName>
</protein>
<dbReference type="Proteomes" id="UP001157046">
    <property type="component" value="Unassembled WGS sequence"/>
</dbReference>
<proteinExistence type="predicted"/>
<evidence type="ECO:0000313" key="2">
    <source>
        <dbReference type="Proteomes" id="UP001157046"/>
    </source>
</evidence>
<comment type="caution">
    <text evidence="1">The sequence shown here is derived from an EMBL/GenBank/DDBJ whole genome shotgun (WGS) entry which is preliminary data.</text>
</comment>
<accession>A0ABQ6J7Q8</accession>
<sequence length="57" mass="6809">MLSAVSVDAHYREIEKVRKGFLMKKDRMAIFYTAVFILRAKWRLIRLFSAFINKTLD</sequence>
<reference evidence="2" key="1">
    <citation type="journal article" date="2019" name="Int. J. Syst. Evol. Microbiol.">
        <title>The Global Catalogue of Microorganisms (GCM) 10K type strain sequencing project: providing services to taxonomists for standard genome sequencing and annotation.</title>
        <authorList>
            <consortium name="The Broad Institute Genomics Platform"/>
            <consortium name="The Broad Institute Genome Sequencing Center for Infectious Disease"/>
            <person name="Wu L."/>
            <person name="Ma J."/>
        </authorList>
    </citation>
    <scope>NUCLEOTIDE SEQUENCE [LARGE SCALE GENOMIC DNA]</scope>
    <source>
        <strain evidence="2">NBRC 102030</strain>
    </source>
</reference>
<gene>
    <name evidence="1" type="ORF">GCM10025855_37060</name>
</gene>
<keyword evidence="2" id="KW-1185">Reference proteome</keyword>